<feature type="domain" description="Ubiquitin-like" evidence="2">
    <location>
        <begin position="820"/>
        <end position="903"/>
    </location>
</feature>
<feature type="region of interest" description="Disordered" evidence="1">
    <location>
        <begin position="1"/>
        <end position="75"/>
    </location>
</feature>
<dbReference type="Gene3D" id="3.40.50.1820">
    <property type="entry name" value="alpha/beta hydrolase"/>
    <property type="match status" value="1"/>
</dbReference>
<feature type="compositionally biased region" description="Basic and acidic residues" evidence="1">
    <location>
        <begin position="197"/>
        <end position="207"/>
    </location>
</feature>
<dbReference type="EMBL" id="JAUJLE010000224">
    <property type="protein sequence ID" value="KAK0966921.1"/>
    <property type="molecule type" value="Genomic_DNA"/>
</dbReference>
<proteinExistence type="predicted"/>
<accession>A0AAN6K664</accession>
<dbReference type="CDD" id="cd00519">
    <property type="entry name" value="Lipase_3"/>
    <property type="match status" value="1"/>
</dbReference>
<protein>
    <recommendedName>
        <fullName evidence="2">Ubiquitin-like domain-containing protein</fullName>
    </recommendedName>
</protein>
<dbReference type="InterPro" id="IPR029071">
    <property type="entry name" value="Ubiquitin-like_domsf"/>
</dbReference>
<sequence>MSPPNTQHTRRHPVKQASRTQLAHPHDLIDNTPGTMPFLQPQRQTVSRSRASSASATPQSTHTPPPPYREYGSPWLYPPHPNPDYAYPHQSQQSLAPPYPHMYPHHLPAWASTSTMDMPRPRTAGAWEQGPAWGHTAVDPTRPVSSGRDDCAMARRMCQGAAFCDRVAARVHEMLSRDEASPVDIDNVEHLVRGINLEEEREDREPAHPVLPPRPHQQSESSPAGIINFRKTWLYANSRLPPGMLPFVAYLPTWSLVCRAAKASLEAYERPHGEQQRQGYSDADPKHGTKAFVIKSQTVDDRKLLVVAIRGSQKNRVDWAINFGFAPRQPEGFLDDAGNWCHAGFLEVARAMVGTVAAQLKRHIEQDPAWAGCSLMFTGHSAGGAVASLLYMHMLSRTIDSGLTALAGVFRRVHCVTFGTPPLSLLPLRAPRNGHKDKNQFLSFCNEGDLVVRADWAYIKSLAKLIAAPAPHTIARPRLRERVSRQNLKSDGPEPAGKARHATRWPVPDGSLSAGGRMVLLRQRPNVRSPSVEAVQLTDGELRGVVFGDPAMHRMSLYKQRVDDLAFAAVSGGDSGASQQHTKMATSTAYQRATVEDADETPQLQTSTNGNGNGNGSGNGNNNNNVTVGADDPEPAPQPEPITIIFADVNGFELSFRLKQHTKLGKAMEAFAKRTERDPGTLRFLFEGERLLAESTTESVSLAYFQLAVSALRRIGGGGGAELPPSESIILTFADGQGYELFFKIKRSAELGKPMVLFAQRIDRELETLLFFFKDEPVSPHATVESMGMADHDRIEVLYPEVECGVDGTRAEGAHREGKVEHQLETFASLTFADDNGCELTFKLKRNVELGRAMDTFAVWVGKDRDALRFLSYGSRLRDDATMENEYIEDGERVDVIHEQIGGTTEVEMAQAEQLLSTLQL</sequence>
<dbReference type="Pfam" id="PF01764">
    <property type="entry name" value="Lipase_3"/>
    <property type="match status" value="1"/>
</dbReference>
<name>A0AAN6K664_9PEZI</name>
<dbReference type="InterPro" id="IPR002921">
    <property type="entry name" value="Fungal_lipase-type"/>
</dbReference>
<comment type="caution">
    <text evidence="3">The sequence shown here is derived from an EMBL/GenBank/DDBJ whole genome shotgun (WGS) entry which is preliminary data.</text>
</comment>
<dbReference type="PANTHER" id="PTHR10562">
    <property type="entry name" value="SMALL UBIQUITIN-RELATED MODIFIER"/>
    <property type="match status" value="1"/>
</dbReference>
<dbReference type="Pfam" id="PF11976">
    <property type="entry name" value="Rad60-SLD"/>
    <property type="match status" value="2"/>
</dbReference>
<gene>
    <name evidence="3" type="ORF">LTR91_017366</name>
</gene>
<dbReference type="CDD" id="cd01763">
    <property type="entry name" value="Ubl_SUMO_like"/>
    <property type="match status" value="2"/>
</dbReference>
<feature type="compositionally biased region" description="Low complexity" evidence="1">
    <location>
        <begin position="42"/>
        <end position="62"/>
    </location>
</feature>
<dbReference type="AlphaFoldDB" id="A0AAN6K664"/>
<dbReference type="InterPro" id="IPR000626">
    <property type="entry name" value="Ubiquitin-like_dom"/>
</dbReference>
<feature type="compositionally biased region" description="Polar residues" evidence="1">
    <location>
        <begin position="576"/>
        <end position="591"/>
    </location>
</feature>
<evidence type="ECO:0000259" key="2">
    <source>
        <dbReference type="PROSITE" id="PS50053"/>
    </source>
</evidence>
<dbReference type="Gene3D" id="3.10.20.90">
    <property type="entry name" value="Phosphatidylinositol 3-kinase Catalytic Subunit, Chain A, domain 1"/>
    <property type="match status" value="3"/>
</dbReference>
<evidence type="ECO:0000313" key="3">
    <source>
        <dbReference type="EMBL" id="KAK0966921.1"/>
    </source>
</evidence>
<feature type="region of interest" description="Disordered" evidence="1">
    <location>
        <begin position="571"/>
        <end position="640"/>
    </location>
</feature>
<dbReference type="GO" id="GO:0006629">
    <property type="term" value="P:lipid metabolic process"/>
    <property type="evidence" value="ECO:0007669"/>
    <property type="project" value="InterPro"/>
</dbReference>
<dbReference type="SUPFAM" id="SSF54236">
    <property type="entry name" value="Ubiquitin-like"/>
    <property type="match status" value="3"/>
</dbReference>
<dbReference type="InterPro" id="IPR029058">
    <property type="entry name" value="AB_hydrolase_fold"/>
</dbReference>
<feature type="region of interest" description="Disordered" evidence="1">
    <location>
        <begin position="197"/>
        <end position="223"/>
    </location>
</feature>
<feature type="region of interest" description="Disordered" evidence="1">
    <location>
        <begin position="484"/>
        <end position="508"/>
    </location>
</feature>
<evidence type="ECO:0000256" key="1">
    <source>
        <dbReference type="SAM" id="MobiDB-lite"/>
    </source>
</evidence>
<dbReference type="SUPFAM" id="SSF53474">
    <property type="entry name" value="alpha/beta-Hydrolases"/>
    <property type="match status" value="1"/>
</dbReference>
<evidence type="ECO:0000313" key="4">
    <source>
        <dbReference type="Proteomes" id="UP001175353"/>
    </source>
</evidence>
<dbReference type="PROSITE" id="PS50053">
    <property type="entry name" value="UBIQUITIN_2"/>
    <property type="match status" value="1"/>
</dbReference>
<organism evidence="3 4">
    <name type="scientific">Friedmanniomyces endolithicus</name>
    <dbReference type="NCBI Taxonomy" id="329885"/>
    <lineage>
        <taxon>Eukaryota</taxon>
        <taxon>Fungi</taxon>
        <taxon>Dikarya</taxon>
        <taxon>Ascomycota</taxon>
        <taxon>Pezizomycotina</taxon>
        <taxon>Dothideomycetes</taxon>
        <taxon>Dothideomycetidae</taxon>
        <taxon>Mycosphaerellales</taxon>
        <taxon>Teratosphaeriaceae</taxon>
        <taxon>Friedmanniomyces</taxon>
    </lineage>
</organism>
<keyword evidence="4" id="KW-1185">Reference proteome</keyword>
<reference evidence="3" key="1">
    <citation type="submission" date="2023-06" db="EMBL/GenBank/DDBJ databases">
        <title>Black Yeasts Isolated from many extreme environments.</title>
        <authorList>
            <person name="Coleine C."/>
            <person name="Stajich J.E."/>
            <person name="Selbmann L."/>
        </authorList>
    </citation>
    <scope>NUCLEOTIDE SEQUENCE</scope>
    <source>
        <strain evidence="3">CCFEE 5200</strain>
    </source>
</reference>
<feature type="compositionally biased region" description="Low complexity" evidence="1">
    <location>
        <begin position="620"/>
        <end position="630"/>
    </location>
</feature>
<dbReference type="InterPro" id="IPR022617">
    <property type="entry name" value="Rad60/SUMO-like_dom"/>
</dbReference>
<dbReference type="Proteomes" id="UP001175353">
    <property type="component" value="Unassembled WGS sequence"/>
</dbReference>